<feature type="domain" description="Peptide N-acetyl-beta-D-glucosaminyl asparaginase amidase A N-terminal" evidence="2">
    <location>
        <begin position="72"/>
        <end position="361"/>
    </location>
</feature>
<organism evidence="3 4">
    <name type="scientific">Dyella koreensis</name>
    <dbReference type="NCBI Taxonomy" id="311235"/>
    <lineage>
        <taxon>Bacteria</taxon>
        <taxon>Pseudomonadati</taxon>
        <taxon>Pseudomonadota</taxon>
        <taxon>Gammaproteobacteria</taxon>
        <taxon>Lysobacterales</taxon>
        <taxon>Rhodanobacteraceae</taxon>
        <taxon>Dyella</taxon>
    </lineage>
</organism>
<feature type="signal peptide" evidence="1">
    <location>
        <begin position="1"/>
        <end position="31"/>
    </location>
</feature>
<evidence type="ECO:0000259" key="2">
    <source>
        <dbReference type="Pfam" id="PF12222"/>
    </source>
</evidence>
<keyword evidence="4" id="KW-1185">Reference proteome</keyword>
<keyword evidence="1" id="KW-0732">Signal</keyword>
<evidence type="ECO:0000313" key="4">
    <source>
        <dbReference type="Proteomes" id="UP001620408"/>
    </source>
</evidence>
<dbReference type="RefSeq" id="WP_379987363.1">
    <property type="nucleotide sequence ID" value="NZ_JADIKD010000004.1"/>
</dbReference>
<reference evidence="3 4" key="1">
    <citation type="submission" date="2020-10" db="EMBL/GenBank/DDBJ databases">
        <title>Phylogeny of dyella-like bacteria.</title>
        <authorList>
            <person name="Fu J."/>
        </authorList>
    </citation>
    <scope>NUCLEOTIDE SEQUENCE [LARGE SCALE GENOMIC DNA]</scope>
    <source>
        <strain evidence="3 4">BB4</strain>
    </source>
</reference>
<sequence length="594" mass="63658">MLPKRFAGFGPVVTGLFVALGLSMSAGAAHAAGNDPVIGTRNVVVADPTVPRPPGTPCVVQLFNDVTFTDFNTRPYDYAPPASCGSRWSKVVLEADFSVTAGRQFDRTASLWLSGVNLYFGTTQEPSAAVSPSWHVERDLTDYTTMLRQPGKGQAIIGNVVNSTYTGIIHGSARLLFYPASLIAPAAQVPDAVYPLGADAVGDTAILNGPTDKLAKTLSLPRNVVRAYLDVFAQSQSGDEFWYTCVPDQYAAQVQECGGGNFREAEVSIDGQPAGVAPVYPWIYTGGIDPYLWRPTPGVQTLNFMPYRVDLTPFAGQLSDGSPHEVALSVAGAHGYFSTTATLLVYRDRHAQQVNGHITRNTLVGQPPTPTIGSTLATDSSGNLTGDITTQLTRQFVIEGYATGSSGRVVSSVTQTVGFNDVQRFTINASTYRQQTEQLTQVDSVSQSRVGPLLTVEYRAHAAYPLSVDYNQQVASDGSLSAATTTHQGYITHGERRLLGFPVYKADISNTVDSADTLNFDASGALTSHTGQQSAQSFRFNDSFGSCYRTDLSTASGALATYATGQGCPDQQNRVWWIAHPDGSPDSRNLQVDW</sequence>
<proteinExistence type="predicted"/>
<comment type="caution">
    <text evidence="3">The sequence shown here is derived from an EMBL/GenBank/DDBJ whole genome shotgun (WGS) entry which is preliminary data.</text>
</comment>
<dbReference type="Proteomes" id="UP001620408">
    <property type="component" value="Unassembled WGS sequence"/>
</dbReference>
<protein>
    <submittedName>
        <fullName evidence="3">Peptide-N(4)-(N-acetyl-beta-glucosaminyl)asparagine amidase</fullName>
    </submittedName>
</protein>
<dbReference type="PANTHER" id="PTHR31104">
    <property type="entry name" value="PEPTIDE-N4-(N-ACETYL-BETA-GLUCOSAMINYL)ASPARAGINE AMIDASE A PROTEIN"/>
    <property type="match status" value="1"/>
</dbReference>
<feature type="chain" id="PRO_5046795504" evidence="1">
    <location>
        <begin position="32"/>
        <end position="594"/>
    </location>
</feature>
<dbReference type="EMBL" id="JADIKD010000004">
    <property type="protein sequence ID" value="MFK2915688.1"/>
    <property type="molecule type" value="Genomic_DNA"/>
</dbReference>
<evidence type="ECO:0000313" key="3">
    <source>
        <dbReference type="EMBL" id="MFK2915688.1"/>
    </source>
</evidence>
<dbReference type="InterPro" id="IPR056948">
    <property type="entry name" value="PNGaseA_N"/>
</dbReference>
<dbReference type="Pfam" id="PF12222">
    <property type="entry name" value="PNGaseA"/>
    <property type="match status" value="1"/>
</dbReference>
<dbReference type="InterPro" id="IPR021102">
    <property type="entry name" value="PNGase_A"/>
</dbReference>
<evidence type="ECO:0000256" key="1">
    <source>
        <dbReference type="SAM" id="SignalP"/>
    </source>
</evidence>
<accession>A0ABW8JYE8</accession>
<name>A0ABW8JYE8_9GAMM</name>
<gene>
    <name evidence="3" type="ORF">ISS97_00320</name>
</gene>